<sequence>MQLEDLLISPLQRITKLPIVLKEIHKYTQNPEDKARIEKVIENMSESLSKYMHNQRL</sequence>
<dbReference type="EMBL" id="UYRT01023181">
    <property type="protein sequence ID" value="VDK61175.1"/>
    <property type="molecule type" value="Genomic_DNA"/>
</dbReference>
<dbReference type="GO" id="GO:0005085">
    <property type="term" value="F:guanyl-nucleotide exchange factor activity"/>
    <property type="evidence" value="ECO:0007669"/>
    <property type="project" value="InterPro"/>
</dbReference>
<name>A0A3P6S3B7_9BILA</name>
<dbReference type="Gene3D" id="1.20.900.10">
    <property type="entry name" value="Dbl homology (DH) domain"/>
    <property type="match status" value="1"/>
</dbReference>
<dbReference type="GO" id="GO:0007266">
    <property type="term" value="P:Rho protein signal transduction"/>
    <property type="evidence" value="ECO:0007669"/>
    <property type="project" value="TreeGrafter"/>
</dbReference>
<reference evidence="3 4" key="1">
    <citation type="submission" date="2018-11" db="EMBL/GenBank/DDBJ databases">
        <authorList>
            <consortium name="Pathogen Informatics"/>
        </authorList>
    </citation>
    <scope>NUCLEOTIDE SEQUENCE [LARGE SCALE GENOMIC DNA]</scope>
</reference>
<accession>A0A3P6S3B7</accession>
<evidence type="ECO:0000259" key="1">
    <source>
        <dbReference type="PROSITE" id="PS50010"/>
    </source>
</evidence>
<dbReference type="PROSITE" id="PS50010">
    <property type="entry name" value="DH_2"/>
    <property type="match status" value="1"/>
</dbReference>
<dbReference type="InterPro" id="IPR035899">
    <property type="entry name" value="DBL_dom_sf"/>
</dbReference>
<dbReference type="AlphaFoldDB" id="A0A3P6S3B7"/>
<dbReference type="SUPFAM" id="SSF48065">
    <property type="entry name" value="DBL homology domain (DH-domain)"/>
    <property type="match status" value="1"/>
</dbReference>
<dbReference type="Proteomes" id="UP000271098">
    <property type="component" value="Unassembled WGS sequence"/>
</dbReference>
<proteinExistence type="predicted"/>
<dbReference type="InterPro" id="IPR000219">
    <property type="entry name" value="DH_dom"/>
</dbReference>
<evidence type="ECO:0000313" key="3">
    <source>
        <dbReference type="EMBL" id="VDK61175.1"/>
    </source>
</evidence>
<dbReference type="PANTHER" id="PTHR13217:SF6">
    <property type="entry name" value="PLECKSTRIN HOMOLOGY DOMAIN-CONTAINING FAMILY G MEMBER 7"/>
    <property type="match status" value="1"/>
</dbReference>
<dbReference type="OrthoDB" id="5585231at2759"/>
<feature type="domain" description="DH" evidence="1">
    <location>
        <begin position="1"/>
        <end position="54"/>
    </location>
</feature>
<keyword evidence="4" id="KW-1185">Reference proteome</keyword>
<organism evidence="3 4">
    <name type="scientific">Gongylonema pulchrum</name>
    <dbReference type="NCBI Taxonomy" id="637853"/>
    <lineage>
        <taxon>Eukaryota</taxon>
        <taxon>Metazoa</taxon>
        <taxon>Ecdysozoa</taxon>
        <taxon>Nematoda</taxon>
        <taxon>Chromadorea</taxon>
        <taxon>Rhabditida</taxon>
        <taxon>Spirurina</taxon>
        <taxon>Spiruromorpha</taxon>
        <taxon>Spiruroidea</taxon>
        <taxon>Gongylonematidae</taxon>
        <taxon>Gongylonema</taxon>
    </lineage>
</organism>
<dbReference type="Pfam" id="PF00621">
    <property type="entry name" value="RhoGEF"/>
    <property type="match status" value="1"/>
</dbReference>
<dbReference type="EMBL" id="UYRT01022958">
    <property type="protein sequence ID" value="VDK60980.1"/>
    <property type="molecule type" value="Genomic_DNA"/>
</dbReference>
<gene>
    <name evidence="2" type="ORF">GPUH_LOCUS8147</name>
    <name evidence="3" type="ORF">GPUH_LOCUS8193</name>
</gene>
<evidence type="ECO:0000313" key="2">
    <source>
        <dbReference type="EMBL" id="VDK60980.1"/>
    </source>
</evidence>
<protein>
    <recommendedName>
        <fullName evidence="1">DH domain-containing protein</fullName>
    </recommendedName>
</protein>
<dbReference type="PANTHER" id="PTHR13217">
    <property type="entry name" value="PLECKSTRIN HOMOLOGY DOMAIN-CONTAINING FAMILY G MEMBER 7"/>
    <property type="match status" value="1"/>
</dbReference>
<dbReference type="InterPro" id="IPR040181">
    <property type="entry name" value="PKHG5/7"/>
</dbReference>
<evidence type="ECO:0000313" key="4">
    <source>
        <dbReference type="Proteomes" id="UP000271098"/>
    </source>
</evidence>